<dbReference type="WBParaSite" id="NBR_0001270601-mRNA-1">
    <property type="protein sequence ID" value="NBR_0001270601-mRNA-1"/>
    <property type="gene ID" value="NBR_0001270601"/>
</dbReference>
<dbReference type="Gene3D" id="1.20.120.1080">
    <property type="match status" value="1"/>
</dbReference>
<evidence type="ECO:0000256" key="2">
    <source>
        <dbReference type="ARBA" id="ARBA00022806"/>
    </source>
</evidence>
<keyword evidence="2" id="KW-0547">Nucleotide-binding</keyword>
<dbReference type="InterPro" id="IPR027417">
    <property type="entry name" value="P-loop_NTPase"/>
</dbReference>
<dbReference type="Proteomes" id="UP000271162">
    <property type="component" value="Unassembled WGS sequence"/>
</dbReference>
<dbReference type="PROSITE" id="PS51192">
    <property type="entry name" value="HELICASE_ATP_BIND_1"/>
    <property type="match status" value="1"/>
</dbReference>
<organism evidence="7">
    <name type="scientific">Nippostrongylus brasiliensis</name>
    <name type="common">Rat hookworm</name>
    <dbReference type="NCBI Taxonomy" id="27835"/>
    <lineage>
        <taxon>Eukaryota</taxon>
        <taxon>Metazoa</taxon>
        <taxon>Ecdysozoa</taxon>
        <taxon>Nematoda</taxon>
        <taxon>Chromadorea</taxon>
        <taxon>Rhabditida</taxon>
        <taxon>Rhabditina</taxon>
        <taxon>Rhabditomorpha</taxon>
        <taxon>Strongyloidea</taxon>
        <taxon>Heligmosomidae</taxon>
        <taxon>Nippostrongylus</taxon>
    </lineage>
</organism>
<dbReference type="Gene3D" id="3.40.50.300">
    <property type="entry name" value="P-loop containing nucleotide triphosphate hydrolases"/>
    <property type="match status" value="3"/>
</dbReference>
<feature type="domain" description="Helicase ATP-binding" evidence="3">
    <location>
        <begin position="157"/>
        <end position="282"/>
    </location>
</feature>
<proteinExistence type="predicted"/>
<dbReference type="SMART" id="SM00847">
    <property type="entry name" value="HA2"/>
    <property type="match status" value="1"/>
</dbReference>
<keyword evidence="2" id="KW-0347">Helicase</keyword>
<dbReference type="EMBL" id="UYSL01020835">
    <property type="protein sequence ID" value="VDL76296.1"/>
    <property type="molecule type" value="Genomic_DNA"/>
</dbReference>
<dbReference type="OMA" id="NEAKCEM"/>
<dbReference type="SUPFAM" id="SSF52540">
    <property type="entry name" value="P-loop containing nucleoside triphosphate hydrolases"/>
    <property type="match status" value="1"/>
</dbReference>
<dbReference type="STRING" id="27835.A0A158R0X4"/>
<dbReference type="SMART" id="SM00490">
    <property type="entry name" value="HELICc"/>
    <property type="match status" value="1"/>
</dbReference>
<dbReference type="InterPro" id="IPR007502">
    <property type="entry name" value="Helicase-assoc_dom"/>
</dbReference>
<dbReference type="GO" id="GO:0004386">
    <property type="term" value="F:helicase activity"/>
    <property type="evidence" value="ECO:0007669"/>
    <property type="project" value="UniProtKB-KW"/>
</dbReference>
<evidence type="ECO:0000256" key="1">
    <source>
        <dbReference type="ARBA" id="ARBA00022801"/>
    </source>
</evidence>
<dbReference type="Pfam" id="PF07717">
    <property type="entry name" value="OB_NTP_bind"/>
    <property type="match status" value="1"/>
</dbReference>
<protein>
    <submittedName>
        <fullName evidence="7">ATP-dependent RNA helicase DHX34</fullName>
    </submittedName>
</protein>
<accession>A0A158R0X4</accession>
<evidence type="ECO:0000313" key="6">
    <source>
        <dbReference type="Proteomes" id="UP000271162"/>
    </source>
</evidence>
<dbReference type="InterPro" id="IPR001650">
    <property type="entry name" value="Helicase_C-like"/>
</dbReference>
<dbReference type="PANTHER" id="PTHR18934">
    <property type="entry name" value="ATP-DEPENDENT RNA HELICASE"/>
    <property type="match status" value="1"/>
</dbReference>
<dbReference type="CDD" id="cd18791">
    <property type="entry name" value="SF2_C_RHA"/>
    <property type="match status" value="1"/>
</dbReference>
<dbReference type="InterPro" id="IPR011709">
    <property type="entry name" value="DEAD-box_helicase_OB_fold"/>
</dbReference>
<feature type="domain" description="Helicase C-terminal" evidence="4">
    <location>
        <begin position="320"/>
        <end position="488"/>
    </location>
</feature>
<evidence type="ECO:0000259" key="3">
    <source>
        <dbReference type="PROSITE" id="PS51192"/>
    </source>
</evidence>
<reference evidence="7" key="1">
    <citation type="submission" date="2016-04" db="UniProtKB">
        <authorList>
            <consortium name="WormBaseParasite"/>
        </authorList>
    </citation>
    <scope>IDENTIFICATION</scope>
</reference>
<name>A0A158R0X4_NIPBR</name>
<dbReference type="SMART" id="SM00487">
    <property type="entry name" value="DEXDc"/>
    <property type="match status" value="1"/>
</dbReference>
<evidence type="ECO:0000259" key="4">
    <source>
        <dbReference type="PROSITE" id="PS51194"/>
    </source>
</evidence>
<keyword evidence="1" id="KW-0378">Hydrolase</keyword>
<dbReference type="PANTHER" id="PTHR18934:SF221">
    <property type="entry name" value="ATP-DEPENDENT RNA HELICASE DHX34-RELATED"/>
    <property type="match status" value="1"/>
</dbReference>
<keyword evidence="2" id="KW-0067">ATP-binding</keyword>
<dbReference type="FunFam" id="3.40.50.300:FF:000540">
    <property type="entry name" value="probable ATP-dependent RNA helicase DHX34"/>
    <property type="match status" value="1"/>
</dbReference>
<dbReference type="InterPro" id="IPR014001">
    <property type="entry name" value="Helicase_ATP-bd"/>
</dbReference>
<dbReference type="Pfam" id="PF21010">
    <property type="entry name" value="HA2_C"/>
    <property type="match status" value="1"/>
</dbReference>
<dbReference type="Pfam" id="PF00271">
    <property type="entry name" value="Helicase_C"/>
    <property type="match status" value="1"/>
</dbReference>
<dbReference type="GO" id="GO:0016787">
    <property type="term" value="F:hydrolase activity"/>
    <property type="evidence" value="ECO:0007669"/>
    <property type="project" value="UniProtKB-KW"/>
</dbReference>
<evidence type="ECO:0000313" key="5">
    <source>
        <dbReference type="EMBL" id="VDL76296.1"/>
    </source>
</evidence>
<dbReference type="PROSITE" id="PS51194">
    <property type="entry name" value="HELICASE_CTER"/>
    <property type="match status" value="1"/>
</dbReference>
<evidence type="ECO:0000313" key="7">
    <source>
        <dbReference type="WBParaSite" id="NBR_0001270601-mRNA-1"/>
    </source>
</evidence>
<dbReference type="FunFam" id="1.20.120.1080:FF:000005">
    <property type="entry name" value="ATP-dependent helicase HrpA"/>
    <property type="match status" value="1"/>
</dbReference>
<keyword evidence="6" id="KW-1185">Reference proteome</keyword>
<reference evidence="5 6" key="2">
    <citation type="submission" date="2018-11" db="EMBL/GenBank/DDBJ databases">
        <authorList>
            <consortium name="Pathogen Informatics"/>
        </authorList>
    </citation>
    <scope>NUCLEOTIDE SEQUENCE [LARGE SCALE GENOMIC DNA]</scope>
</reference>
<sequence length="938" mass="107575">MYSLTSEEYDSFKNVLFNHYLGCSAYEETGRDFRRGNEKKDADEDGLSTRRRFINNYFSRFLRNGGESKDHFDLKRLRCDEYGIPQDISKRYFVFAQKSFQDPPSTLNHIPPWFIRHFEYAAQLSLDFVNDLKFKKMKELRASQKELPIAERRQEILDVLESNQILIIAGDTGCGKSTQVPQYLLNNGYAGIACTQPRRIACTALARRVAYETLNSYGSEVAYQVIILDEVHERHLSSDLLIGLLRDLVGKRDDLKLILMSATINLELFKEYFNGAPVIQVPGRLYPIQLRYHPIKQYIAETEKKSHKIDPEPYVRILELIDKQYPSSERGDALVFLNGVAEITTVAEALKTYAELTKGWIILMLHSTLSVEEQDKVFDVAPTGVRKCILSTNIAETSVTIDGIRFVIDSGKVNLIKHETSSGTQKLSEFWVSKASADQRKGRAGRTGPGVCYRLYSEEQYSKMDDFTSSEIKRVSLQEMALRMISLNLGLDPRTFPFIEKPEEEKLNDALSTLKFQGVLYPDRDNQLTVLGSAIAKLPVDVAIAKMLVLGCVVNQLEVILTVAAGLSVQSPFTNRSYREWVLMKCSGGKVRRWALENGIDEHRMLEISKLRFQYRRILEEAGLIEKPNAHELGEDDSRQRRIDQGDKKKLLDMKRDARNMEKTRKVLRADKHFDSILNDLEEEDLENESDPMKADVKTVEFLLNYKQRDVEKIRRSHRLRRKDAEVIRIIIAAGLYPQYTLLDTSNKYQHGQELFVHTRMKPFTLIHPNSTIAQYHSGSSLQKSLFQAFPLFIPETLDPRSDSEGRSIAHQIPFYGLLLETTKPYICNVLPVPAAALLLFAKKVICDDWKSALIDEFVEICFTQESRCKEVLRDSTQIRAELNRGLHRKLYGFDYDAGELSDLISKFAYLLANADIEISYVAMENPTRANNLKRCKY</sequence>
<dbReference type="GO" id="GO:0003723">
    <property type="term" value="F:RNA binding"/>
    <property type="evidence" value="ECO:0007669"/>
    <property type="project" value="TreeGrafter"/>
</dbReference>
<dbReference type="AlphaFoldDB" id="A0A158R0X4"/>
<gene>
    <name evidence="5" type="ORF">NBR_LOCUS12707</name>
</gene>